<evidence type="ECO:0000313" key="2">
    <source>
        <dbReference type="Proteomes" id="UP000002949"/>
    </source>
</evidence>
<sequence>MSPFDLARLGGEPEGLRCNAEKAHRLVPVKPWLFAVWRRPEDRDLMMRPVRGDPFACPSIATAGHQSIAVEDAGNQIIIGDEHQLADGRDDVAGRAVALNPVNAIGPLHVDVPPFALQQSHGRAGAIAHTRRADVLDPSLDAGLVAAAGLVG</sequence>
<gene>
    <name evidence="1" type="ORF">MEA186_31721</name>
</gene>
<reference evidence="1 2" key="1">
    <citation type="journal article" date="2012" name="J. Bacteriol.">
        <title>Draft Genome Sequence of Plant Growth-Promoting Rhizobium Mesorhizobium amorphae, Isolated from Zinc-Lead Mine Tailings.</title>
        <authorList>
            <person name="Hao X."/>
            <person name="Lin Y."/>
            <person name="Johnstone L."/>
            <person name="Baltrus D.A."/>
            <person name="Miller S.J."/>
            <person name="Wei G."/>
            <person name="Rensing C."/>
        </authorList>
    </citation>
    <scope>NUCLEOTIDE SEQUENCE [LARGE SCALE GENOMIC DNA]</scope>
    <source>
        <strain evidence="1 2">CCNWGS0123</strain>
    </source>
</reference>
<evidence type="ECO:0000313" key="1">
    <source>
        <dbReference type="EMBL" id="EHH04182.1"/>
    </source>
</evidence>
<keyword evidence="2" id="KW-1185">Reference proteome</keyword>
<dbReference type="Proteomes" id="UP000002949">
    <property type="component" value="Unassembled WGS sequence"/>
</dbReference>
<accession>G6YK10</accession>
<name>G6YK10_9HYPH</name>
<protein>
    <submittedName>
        <fullName evidence="1">Uncharacterized protein</fullName>
    </submittedName>
</protein>
<proteinExistence type="predicted"/>
<dbReference type="KEGG" id="mamo:A6B35_31890"/>
<dbReference type="EMBL" id="AGSN01000228">
    <property type="protein sequence ID" value="EHH04182.1"/>
    <property type="molecule type" value="Genomic_DNA"/>
</dbReference>
<organism evidence="1 2">
    <name type="scientific">Mesorhizobium amorphae CCNWGS0123</name>
    <dbReference type="NCBI Taxonomy" id="1082933"/>
    <lineage>
        <taxon>Bacteria</taxon>
        <taxon>Pseudomonadati</taxon>
        <taxon>Pseudomonadota</taxon>
        <taxon>Alphaproteobacteria</taxon>
        <taxon>Hyphomicrobiales</taxon>
        <taxon>Phyllobacteriaceae</taxon>
        <taxon>Mesorhizobium</taxon>
    </lineage>
</organism>
<dbReference type="AlphaFoldDB" id="G6YK10"/>